<organism evidence="1 2">
    <name type="scientific">Aureibacter tunicatorum</name>
    <dbReference type="NCBI Taxonomy" id="866807"/>
    <lineage>
        <taxon>Bacteria</taxon>
        <taxon>Pseudomonadati</taxon>
        <taxon>Bacteroidota</taxon>
        <taxon>Cytophagia</taxon>
        <taxon>Cytophagales</taxon>
        <taxon>Persicobacteraceae</taxon>
        <taxon>Aureibacter</taxon>
    </lineage>
</organism>
<evidence type="ECO:0008006" key="3">
    <source>
        <dbReference type="Google" id="ProtNLM"/>
    </source>
</evidence>
<dbReference type="AlphaFoldDB" id="A0AAE3XS68"/>
<name>A0AAE3XS68_9BACT</name>
<proteinExistence type="predicted"/>
<protein>
    <recommendedName>
        <fullName evidence="3">Outer membrane protein beta-barrel domain-containing protein</fullName>
    </recommendedName>
</protein>
<dbReference type="EMBL" id="JAVDQD010000009">
    <property type="protein sequence ID" value="MDR6241565.1"/>
    <property type="molecule type" value="Genomic_DNA"/>
</dbReference>
<comment type="caution">
    <text evidence="1">The sequence shown here is derived from an EMBL/GenBank/DDBJ whole genome shotgun (WGS) entry which is preliminary data.</text>
</comment>
<accession>A0AAE3XS68</accession>
<dbReference type="Proteomes" id="UP001185092">
    <property type="component" value="Unassembled WGS sequence"/>
</dbReference>
<keyword evidence="2" id="KW-1185">Reference proteome</keyword>
<gene>
    <name evidence="1" type="ORF">HNQ88_004652</name>
</gene>
<reference evidence="1" key="1">
    <citation type="submission" date="2023-07" db="EMBL/GenBank/DDBJ databases">
        <title>Genomic Encyclopedia of Type Strains, Phase IV (KMG-IV): sequencing the most valuable type-strain genomes for metagenomic binning, comparative biology and taxonomic classification.</title>
        <authorList>
            <person name="Goeker M."/>
        </authorList>
    </citation>
    <scope>NUCLEOTIDE SEQUENCE</scope>
    <source>
        <strain evidence="1">DSM 26174</strain>
    </source>
</reference>
<evidence type="ECO:0000313" key="1">
    <source>
        <dbReference type="EMBL" id="MDR6241565.1"/>
    </source>
</evidence>
<sequence length="239" mass="26977">MKGIILFISLFFTVISTKIYGQIEMDSVAVAKDSIKVEKEDHQLQLFIYSGLQNYSISSAQSKTNDNKYTIGVDKSNGYGFLLGTSIKYGAVRFGIEFTQYEYDYYVKGSQGALSTNNNKLYNISFPLKVDIPLGFVKNLNLVAGAGGRISIIDHKTLYDVLPKDDVAILNEDIGNSFSNFSPFMLLGTSYALGNFELEFDFIYSRVVAYKIDYLGKNYFDNSTIYQFNLSMAYTFNFK</sequence>
<dbReference type="RefSeq" id="WP_309942450.1">
    <property type="nucleotide sequence ID" value="NZ_AP025307.1"/>
</dbReference>
<evidence type="ECO:0000313" key="2">
    <source>
        <dbReference type="Proteomes" id="UP001185092"/>
    </source>
</evidence>